<gene>
    <name evidence="1" type="ORF">JOF48_003289</name>
</gene>
<keyword evidence="2" id="KW-1185">Reference proteome</keyword>
<evidence type="ECO:0000313" key="1">
    <source>
        <dbReference type="EMBL" id="MBP2414490.1"/>
    </source>
</evidence>
<organism evidence="1 2">
    <name type="scientific">Arthrobacter stackebrandtii</name>
    <dbReference type="NCBI Taxonomy" id="272161"/>
    <lineage>
        <taxon>Bacteria</taxon>
        <taxon>Bacillati</taxon>
        <taxon>Actinomycetota</taxon>
        <taxon>Actinomycetes</taxon>
        <taxon>Micrococcales</taxon>
        <taxon>Micrococcaceae</taxon>
        <taxon>Arthrobacter</taxon>
    </lineage>
</organism>
<dbReference type="Proteomes" id="UP000711614">
    <property type="component" value="Unassembled WGS sequence"/>
</dbReference>
<reference evidence="1 2" key="1">
    <citation type="submission" date="2021-03" db="EMBL/GenBank/DDBJ databases">
        <title>Sequencing the genomes of 1000 actinobacteria strains.</title>
        <authorList>
            <person name="Klenk H.-P."/>
        </authorList>
    </citation>
    <scope>NUCLEOTIDE SEQUENCE [LARGE SCALE GENOMIC DNA]</scope>
    <source>
        <strain evidence="1 2">DSM 16005</strain>
    </source>
</reference>
<accession>A0ABS4Z0A2</accession>
<dbReference type="RefSeq" id="WP_209682414.1">
    <property type="nucleotide sequence ID" value="NZ_JAGIOI010000001.1"/>
</dbReference>
<proteinExistence type="predicted"/>
<comment type="caution">
    <text evidence="1">The sequence shown here is derived from an EMBL/GenBank/DDBJ whole genome shotgun (WGS) entry which is preliminary data.</text>
</comment>
<name>A0ABS4Z0A2_9MICC</name>
<protein>
    <submittedName>
        <fullName evidence="1">Uncharacterized protein</fullName>
    </submittedName>
</protein>
<sequence length="161" mass="17252">MTTIVWAPGDLVVANSEGVDVRLAGVEITADIPHHLGRPAGERGIRVHVAGVTSPLTMDLDNRHLQEVEAWAEERKRVGPENVHQFPVMPGVAVLSAVNAVITDNHDTDYRWVGGQLAGTGSEWDGSWAFVPEPPAGVKHLSIEFTVDGVPTGKSVRVQLG</sequence>
<dbReference type="EMBL" id="JAGIOI010000001">
    <property type="protein sequence ID" value="MBP2414490.1"/>
    <property type="molecule type" value="Genomic_DNA"/>
</dbReference>
<evidence type="ECO:0000313" key="2">
    <source>
        <dbReference type="Proteomes" id="UP000711614"/>
    </source>
</evidence>